<gene>
    <name evidence="3" type="ORF">SAMN05216255_3949</name>
</gene>
<keyword evidence="1" id="KW-0732">Signal</keyword>
<accession>A0A239ILU5</accession>
<name>A0A239ILU5_9PSED</name>
<evidence type="ECO:0000256" key="1">
    <source>
        <dbReference type="SAM" id="SignalP"/>
    </source>
</evidence>
<organism evidence="3 4">
    <name type="scientific">Pseudomonas segetis</name>
    <dbReference type="NCBI Taxonomy" id="298908"/>
    <lineage>
        <taxon>Bacteria</taxon>
        <taxon>Pseudomonadati</taxon>
        <taxon>Pseudomonadota</taxon>
        <taxon>Gammaproteobacteria</taxon>
        <taxon>Pseudomonadales</taxon>
        <taxon>Pseudomonadaceae</taxon>
        <taxon>Pseudomonas</taxon>
    </lineage>
</organism>
<dbReference type="Pfam" id="PF16036">
    <property type="entry name" value="Chalcone_3"/>
    <property type="match status" value="1"/>
</dbReference>
<feature type="chain" id="PRO_5012218557" evidence="1">
    <location>
        <begin position="29"/>
        <end position="178"/>
    </location>
</feature>
<sequence>MTSASLANLCRTFWLSCCIAIVPLGASASWRDVLPDAELVGQGDLRIWGFRIYTARLWSAQQPFDSSKPFALELIYHRDISRQEFVDASLDEIRRTSPGQVSESQLQAWRSEMQSAFVDIREGQRITGVNLLQRSQFYVDGRLHHEVQDGAFTKAFFAIWLDPKTRDPGLRQQLLGSR</sequence>
<feature type="domain" description="Chalcone isomerase" evidence="2">
    <location>
        <begin position="64"/>
        <end position="176"/>
    </location>
</feature>
<dbReference type="GO" id="GO:0016853">
    <property type="term" value="F:isomerase activity"/>
    <property type="evidence" value="ECO:0007669"/>
    <property type="project" value="UniProtKB-KW"/>
</dbReference>
<dbReference type="AlphaFoldDB" id="A0A239ILU5"/>
<dbReference type="Proteomes" id="UP000242915">
    <property type="component" value="Unassembled WGS sequence"/>
</dbReference>
<keyword evidence="4" id="KW-1185">Reference proteome</keyword>
<evidence type="ECO:0000313" key="3">
    <source>
        <dbReference type="EMBL" id="SNS94521.1"/>
    </source>
</evidence>
<evidence type="ECO:0000259" key="2">
    <source>
        <dbReference type="Pfam" id="PF16036"/>
    </source>
</evidence>
<evidence type="ECO:0000313" key="4">
    <source>
        <dbReference type="Proteomes" id="UP000242915"/>
    </source>
</evidence>
<proteinExistence type="predicted"/>
<reference evidence="4" key="1">
    <citation type="submission" date="2017-06" db="EMBL/GenBank/DDBJ databases">
        <authorList>
            <person name="Varghese N."/>
            <person name="Submissions S."/>
        </authorList>
    </citation>
    <scope>NUCLEOTIDE SEQUENCE [LARGE SCALE GENOMIC DNA]</scope>
    <source>
        <strain evidence="4">CIP 108523</strain>
    </source>
</reference>
<protein>
    <submittedName>
        <fullName evidence="3">Chalcone isomerase-like</fullName>
    </submittedName>
</protein>
<keyword evidence="3" id="KW-0413">Isomerase</keyword>
<dbReference type="RefSeq" id="WP_089360979.1">
    <property type="nucleotide sequence ID" value="NZ_FZOG01000006.1"/>
</dbReference>
<dbReference type="EMBL" id="FZOG01000006">
    <property type="protein sequence ID" value="SNS94521.1"/>
    <property type="molecule type" value="Genomic_DNA"/>
</dbReference>
<dbReference type="InterPro" id="IPR016087">
    <property type="entry name" value="Chalcone_isomerase"/>
</dbReference>
<feature type="signal peptide" evidence="1">
    <location>
        <begin position="1"/>
        <end position="28"/>
    </location>
</feature>